<name>R7QRU0_CHOCR</name>
<dbReference type="PROSITE" id="PS51257">
    <property type="entry name" value="PROKAR_LIPOPROTEIN"/>
    <property type="match status" value="1"/>
</dbReference>
<dbReference type="Gramene" id="CDF40221">
    <property type="protein sequence ID" value="CDF40221"/>
    <property type="gene ID" value="CHC_T00000689001"/>
</dbReference>
<keyword evidence="2" id="KW-1185">Reference proteome</keyword>
<evidence type="ECO:0000313" key="2">
    <source>
        <dbReference type="Proteomes" id="UP000012073"/>
    </source>
</evidence>
<dbReference type="AlphaFoldDB" id="R7QRU0"/>
<dbReference type="EMBL" id="HG002144">
    <property type="protein sequence ID" value="CDF40221.1"/>
    <property type="molecule type" value="Genomic_DNA"/>
</dbReference>
<sequence>MYRTGRPRPNIFFSVAAGGLQSCRLLPSLRIKGTAWYDYKNANTELSPHCK</sequence>
<proteinExistence type="predicted"/>
<organism evidence="1 2">
    <name type="scientific">Chondrus crispus</name>
    <name type="common">Carrageen Irish moss</name>
    <name type="synonym">Polymorpha crispa</name>
    <dbReference type="NCBI Taxonomy" id="2769"/>
    <lineage>
        <taxon>Eukaryota</taxon>
        <taxon>Rhodophyta</taxon>
        <taxon>Florideophyceae</taxon>
        <taxon>Rhodymeniophycidae</taxon>
        <taxon>Gigartinales</taxon>
        <taxon>Gigartinaceae</taxon>
        <taxon>Chondrus</taxon>
    </lineage>
</organism>
<evidence type="ECO:0000313" key="1">
    <source>
        <dbReference type="EMBL" id="CDF40221.1"/>
    </source>
</evidence>
<reference evidence="2" key="1">
    <citation type="journal article" date="2013" name="Proc. Natl. Acad. Sci. U.S.A.">
        <title>Genome structure and metabolic features in the red seaweed Chondrus crispus shed light on evolution of the Archaeplastida.</title>
        <authorList>
            <person name="Collen J."/>
            <person name="Porcel B."/>
            <person name="Carre W."/>
            <person name="Ball S.G."/>
            <person name="Chaparro C."/>
            <person name="Tonon T."/>
            <person name="Barbeyron T."/>
            <person name="Michel G."/>
            <person name="Noel B."/>
            <person name="Valentin K."/>
            <person name="Elias M."/>
            <person name="Artiguenave F."/>
            <person name="Arun A."/>
            <person name="Aury J.M."/>
            <person name="Barbosa-Neto J.F."/>
            <person name="Bothwell J.H."/>
            <person name="Bouget F.Y."/>
            <person name="Brillet L."/>
            <person name="Cabello-Hurtado F."/>
            <person name="Capella-Gutierrez S."/>
            <person name="Charrier B."/>
            <person name="Cladiere L."/>
            <person name="Cock J.M."/>
            <person name="Coelho S.M."/>
            <person name="Colleoni C."/>
            <person name="Czjzek M."/>
            <person name="Da Silva C."/>
            <person name="Delage L."/>
            <person name="Denoeud F."/>
            <person name="Deschamps P."/>
            <person name="Dittami S.M."/>
            <person name="Gabaldon T."/>
            <person name="Gachon C.M."/>
            <person name="Groisillier A."/>
            <person name="Herve C."/>
            <person name="Jabbari K."/>
            <person name="Katinka M."/>
            <person name="Kloareg B."/>
            <person name="Kowalczyk N."/>
            <person name="Labadie K."/>
            <person name="Leblanc C."/>
            <person name="Lopez P.J."/>
            <person name="McLachlan D.H."/>
            <person name="Meslet-Cladiere L."/>
            <person name="Moustafa A."/>
            <person name="Nehr Z."/>
            <person name="Nyvall Collen P."/>
            <person name="Panaud O."/>
            <person name="Partensky F."/>
            <person name="Poulain J."/>
            <person name="Rensing S.A."/>
            <person name="Rousvoal S."/>
            <person name="Samson G."/>
            <person name="Symeonidi A."/>
            <person name="Weissenbach J."/>
            <person name="Zambounis A."/>
            <person name="Wincker P."/>
            <person name="Boyen C."/>
        </authorList>
    </citation>
    <scope>NUCLEOTIDE SEQUENCE [LARGE SCALE GENOMIC DNA]</scope>
    <source>
        <strain evidence="2">cv. Stackhouse</strain>
    </source>
</reference>
<dbReference type="Proteomes" id="UP000012073">
    <property type="component" value="Unassembled WGS sequence"/>
</dbReference>
<dbReference type="GeneID" id="17318233"/>
<gene>
    <name evidence="1" type="ORF">CHC_T00000689001</name>
</gene>
<accession>R7QRU0</accession>
<dbReference type="KEGG" id="ccp:CHC_T00000689001"/>
<protein>
    <submittedName>
        <fullName evidence="1">Uncharacterized protein</fullName>
    </submittedName>
</protein>
<dbReference type="RefSeq" id="XP_005710515.1">
    <property type="nucleotide sequence ID" value="XM_005710458.1"/>
</dbReference>